<dbReference type="InterPro" id="IPR005982">
    <property type="entry name" value="Thioredox_Rdtase"/>
</dbReference>
<comment type="similarity">
    <text evidence="7">Belongs to the class-II pyridine nucleotide-disulfide oxidoreductase family.</text>
</comment>
<dbReference type="InterPro" id="IPR036188">
    <property type="entry name" value="FAD/NAD-bd_sf"/>
</dbReference>
<evidence type="ECO:0000313" key="10">
    <source>
        <dbReference type="EMBL" id="THG38396.1"/>
    </source>
</evidence>
<evidence type="ECO:0000256" key="3">
    <source>
        <dbReference type="ARBA" id="ARBA00023002"/>
    </source>
</evidence>
<keyword evidence="8" id="KW-0521">NADP</keyword>
<dbReference type="GO" id="GO:0019430">
    <property type="term" value="P:removal of superoxide radicals"/>
    <property type="evidence" value="ECO:0007669"/>
    <property type="project" value="UniProtKB-UniRule"/>
</dbReference>
<keyword evidence="1 7" id="KW-0285">Flavoprotein</keyword>
<dbReference type="PROSITE" id="PS00573">
    <property type="entry name" value="PYRIDINE_REDOX_2"/>
    <property type="match status" value="1"/>
</dbReference>
<dbReference type="PRINTS" id="PR00368">
    <property type="entry name" value="FADPNR"/>
</dbReference>
<comment type="cofactor">
    <cofactor evidence="8">
        <name>FAD</name>
        <dbReference type="ChEBI" id="CHEBI:57692"/>
    </cofactor>
    <text evidence="8">Binds 1 FAD per subunit.</text>
</comment>
<feature type="domain" description="FAD/NAD(P)-binding" evidence="9">
    <location>
        <begin position="14"/>
        <end position="304"/>
    </location>
</feature>
<evidence type="ECO:0000256" key="5">
    <source>
        <dbReference type="ARBA" id="ARBA00023284"/>
    </source>
</evidence>
<dbReference type="AlphaFoldDB" id="A0A4S4G7S5"/>
<dbReference type="SUPFAM" id="SSF51905">
    <property type="entry name" value="FAD/NAD(P)-binding domain"/>
    <property type="match status" value="1"/>
</dbReference>
<dbReference type="GO" id="GO:0005737">
    <property type="term" value="C:cytoplasm"/>
    <property type="evidence" value="ECO:0007669"/>
    <property type="project" value="InterPro"/>
</dbReference>
<dbReference type="Proteomes" id="UP000308978">
    <property type="component" value="Unassembled WGS sequence"/>
</dbReference>
<proteinExistence type="inferred from homology"/>
<dbReference type="InterPro" id="IPR050097">
    <property type="entry name" value="Ferredoxin-NADP_redctase_2"/>
</dbReference>
<organism evidence="10 11">
    <name type="scientific">Adlercreutzia caecimuris</name>
    <dbReference type="NCBI Taxonomy" id="671266"/>
    <lineage>
        <taxon>Bacteria</taxon>
        <taxon>Bacillati</taxon>
        <taxon>Actinomycetota</taxon>
        <taxon>Coriobacteriia</taxon>
        <taxon>Eggerthellales</taxon>
        <taxon>Eggerthellaceae</taxon>
        <taxon>Adlercreutzia</taxon>
    </lineage>
</organism>
<dbReference type="RefSeq" id="WP_136433204.1">
    <property type="nucleotide sequence ID" value="NZ_SSTJ01000002.1"/>
</dbReference>
<dbReference type="NCBIfam" id="TIGR01292">
    <property type="entry name" value="TRX_reduct"/>
    <property type="match status" value="1"/>
</dbReference>
<evidence type="ECO:0000256" key="1">
    <source>
        <dbReference type="ARBA" id="ARBA00022630"/>
    </source>
</evidence>
<keyword evidence="3 7" id="KW-0560">Oxidoreductase</keyword>
<reference evidence="10 11" key="1">
    <citation type="submission" date="2019-04" db="EMBL/GenBank/DDBJ databases">
        <title>Microbes associate with the intestines of laboratory mice.</title>
        <authorList>
            <person name="Navarre W."/>
            <person name="Wong E."/>
            <person name="Huang K.C."/>
            <person name="Tropini C."/>
            <person name="Ng K."/>
            <person name="Yu B."/>
        </authorList>
    </citation>
    <scope>NUCLEOTIDE SEQUENCE [LARGE SCALE GENOMIC DNA]</scope>
    <source>
        <strain evidence="10 11">NM80_B27</strain>
    </source>
</reference>
<evidence type="ECO:0000256" key="7">
    <source>
        <dbReference type="RuleBase" id="RU003880"/>
    </source>
</evidence>
<evidence type="ECO:0000256" key="6">
    <source>
        <dbReference type="ARBA" id="ARBA00048132"/>
    </source>
</evidence>
<comment type="subunit">
    <text evidence="7">Homodimer.</text>
</comment>
<evidence type="ECO:0000256" key="8">
    <source>
        <dbReference type="RuleBase" id="RU003881"/>
    </source>
</evidence>
<dbReference type="InterPro" id="IPR008255">
    <property type="entry name" value="Pyr_nucl-diS_OxRdtase_2_AS"/>
</dbReference>
<dbReference type="EMBL" id="SSTJ01000002">
    <property type="protein sequence ID" value="THG38396.1"/>
    <property type="molecule type" value="Genomic_DNA"/>
</dbReference>
<evidence type="ECO:0000259" key="9">
    <source>
        <dbReference type="Pfam" id="PF07992"/>
    </source>
</evidence>
<keyword evidence="4" id="KW-1015">Disulfide bond</keyword>
<comment type="caution">
    <text evidence="10">The sequence shown here is derived from an EMBL/GenBank/DDBJ whole genome shotgun (WGS) entry which is preliminary data.</text>
</comment>
<protein>
    <recommendedName>
        <fullName evidence="7">Thioredoxin reductase</fullName>
        <ecNumber evidence="7">1.8.1.9</ecNumber>
    </recommendedName>
</protein>
<sequence length="317" mass="33713">MAEQTEAQGQSVLDVAIIGAGPAGLTAALYASRAGLSCAMFEMLSPGGQCAQTEHLENYPGYTRSTSGFELSMDMYDQASSFGAGTISEEVTAVDFSAEPNKLTTPFGTYYARTVIVATGAKAAQLGLPREEELRGRGVSYCATCDGNFFRGRDVAVIGGGNTAVADVIYLARICRKVYLVHRRDKLRATAIYHQRLAELGNVEMCWDSVAEEFLTEDEERPRVSGLRIRNVKTDKVRDLDVAAAFIAVGMRPNTEFLGGALALDAGGYIIADGTGRTATADVFAAGDVRTKELRQVVTAVADGANCAESAADFLDA</sequence>
<dbReference type="Pfam" id="PF07992">
    <property type="entry name" value="Pyr_redox_2"/>
    <property type="match status" value="1"/>
</dbReference>
<dbReference type="GO" id="GO:0004791">
    <property type="term" value="F:thioredoxin-disulfide reductase (NADPH) activity"/>
    <property type="evidence" value="ECO:0007669"/>
    <property type="project" value="UniProtKB-UniRule"/>
</dbReference>
<comment type="catalytic activity">
    <reaction evidence="6 7">
        <text>[thioredoxin]-dithiol + NADP(+) = [thioredoxin]-disulfide + NADPH + H(+)</text>
        <dbReference type="Rhea" id="RHEA:20345"/>
        <dbReference type="Rhea" id="RHEA-COMP:10698"/>
        <dbReference type="Rhea" id="RHEA-COMP:10700"/>
        <dbReference type="ChEBI" id="CHEBI:15378"/>
        <dbReference type="ChEBI" id="CHEBI:29950"/>
        <dbReference type="ChEBI" id="CHEBI:50058"/>
        <dbReference type="ChEBI" id="CHEBI:57783"/>
        <dbReference type="ChEBI" id="CHEBI:58349"/>
        <dbReference type="EC" id="1.8.1.9"/>
    </reaction>
</comment>
<name>A0A4S4G7S5_9ACTN</name>
<evidence type="ECO:0000313" key="11">
    <source>
        <dbReference type="Proteomes" id="UP000308978"/>
    </source>
</evidence>
<dbReference type="EC" id="1.8.1.9" evidence="7"/>
<dbReference type="PRINTS" id="PR00469">
    <property type="entry name" value="PNDRDTASEII"/>
</dbReference>
<dbReference type="InterPro" id="IPR023753">
    <property type="entry name" value="FAD/NAD-binding_dom"/>
</dbReference>
<evidence type="ECO:0000256" key="4">
    <source>
        <dbReference type="ARBA" id="ARBA00023157"/>
    </source>
</evidence>
<gene>
    <name evidence="10" type="primary">trxB</name>
    <name evidence="10" type="ORF">E5986_02995</name>
</gene>
<keyword evidence="5 7" id="KW-0676">Redox-active center</keyword>
<accession>A0A4S4G7S5</accession>
<evidence type="ECO:0000256" key="2">
    <source>
        <dbReference type="ARBA" id="ARBA00022827"/>
    </source>
</evidence>
<dbReference type="PANTHER" id="PTHR48105">
    <property type="entry name" value="THIOREDOXIN REDUCTASE 1-RELATED-RELATED"/>
    <property type="match status" value="1"/>
</dbReference>
<keyword evidence="2 7" id="KW-0274">FAD</keyword>
<dbReference type="Gene3D" id="3.50.50.60">
    <property type="entry name" value="FAD/NAD(P)-binding domain"/>
    <property type="match status" value="2"/>
</dbReference>